<dbReference type="PANTHER" id="PTHR47672:SF1">
    <property type="entry name" value="E3 UBIQUITIN-PROTEIN LIGASE SNT2"/>
    <property type="match status" value="1"/>
</dbReference>
<dbReference type="Gene3D" id="1.10.10.60">
    <property type="entry name" value="Homeodomain-like"/>
    <property type="match status" value="1"/>
</dbReference>
<dbReference type="GO" id="GO:0036205">
    <property type="term" value="P:histone catabolic process"/>
    <property type="evidence" value="ECO:0007669"/>
    <property type="project" value="TreeGrafter"/>
</dbReference>
<evidence type="ECO:0000259" key="6">
    <source>
        <dbReference type="PROSITE" id="PS51805"/>
    </source>
</evidence>
<dbReference type="EMBL" id="JAPDMZ010000281">
    <property type="protein sequence ID" value="KAK0544469.1"/>
    <property type="molecule type" value="Genomic_DNA"/>
</dbReference>
<dbReference type="InterPro" id="IPR000679">
    <property type="entry name" value="Znf_GATA"/>
</dbReference>
<dbReference type="PANTHER" id="PTHR47672">
    <property type="entry name" value="E3 UBIQUITIN-PROTEIN LIGASE SNT2"/>
    <property type="match status" value="1"/>
</dbReference>
<dbReference type="CDD" id="cd15489">
    <property type="entry name" value="PHD_SF"/>
    <property type="match status" value="1"/>
</dbReference>
<feature type="domain" description="PHD-type" evidence="6">
    <location>
        <begin position="860"/>
        <end position="980"/>
    </location>
</feature>
<dbReference type="Gene3D" id="3.30.50.10">
    <property type="entry name" value="Erythroid Transcription Factor GATA-1, subunit A"/>
    <property type="match status" value="1"/>
</dbReference>
<dbReference type="InterPro" id="IPR011011">
    <property type="entry name" value="Znf_FYVE_PHD"/>
</dbReference>
<evidence type="ECO:0000256" key="3">
    <source>
        <dbReference type="ARBA" id="ARBA00022833"/>
    </source>
</evidence>
<dbReference type="SUPFAM" id="SSF57716">
    <property type="entry name" value="Glucocorticoid receptor-like (DNA-binding domain)"/>
    <property type="match status" value="1"/>
</dbReference>
<dbReference type="AlphaFoldDB" id="A0AAN6GJC5"/>
<gene>
    <name evidence="7" type="primary">SNT2</name>
    <name evidence="7" type="ORF">OC846_006059</name>
</gene>
<dbReference type="Proteomes" id="UP001176517">
    <property type="component" value="Unassembled WGS sequence"/>
</dbReference>
<dbReference type="InterPro" id="IPR001965">
    <property type="entry name" value="Znf_PHD"/>
</dbReference>
<dbReference type="PROSITE" id="PS51805">
    <property type="entry name" value="EPHD"/>
    <property type="match status" value="1"/>
</dbReference>
<protein>
    <submittedName>
        <fullName evidence="7">PHD type zinc finger protein with BAH domain-containing protein</fullName>
    </submittedName>
</protein>
<dbReference type="GO" id="GO:0008270">
    <property type="term" value="F:zinc ion binding"/>
    <property type="evidence" value="ECO:0007669"/>
    <property type="project" value="UniProtKB-KW"/>
</dbReference>
<feature type="compositionally biased region" description="Polar residues" evidence="4">
    <location>
        <begin position="645"/>
        <end position="655"/>
    </location>
</feature>
<dbReference type="SMART" id="SM00249">
    <property type="entry name" value="PHD"/>
    <property type="match status" value="3"/>
</dbReference>
<feature type="region of interest" description="Disordered" evidence="4">
    <location>
        <begin position="627"/>
        <end position="655"/>
    </location>
</feature>
<dbReference type="SMART" id="SM00439">
    <property type="entry name" value="BAH"/>
    <property type="match status" value="1"/>
</dbReference>
<keyword evidence="1" id="KW-0479">Metal-binding</keyword>
<proteinExistence type="predicted"/>
<dbReference type="SUPFAM" id="SSF57903">
    <property type="entry name" value="FYVE/PHD zinc finger"/>
    <property type="match status" value="2"/>
</dbReference>
<dbReference type="InterPro" id="IPR009057">
    <property type="entry name" value="Homeodomain-like_sf"/>
</dbReference>
<sequence>MASSLAPTGVRASSFASTSDSKLGQTPILKYQLRDKKVVNINDHIYLSAPWAPGAGDPYVIGRVMEFVNPAIKRGASHQPQYSGPVKLQVRVNVFLRSRDISSRPSQDPRLLVATMHSDLFSVDNIRGLCNVRHRDLIGDGHAPDIGAWKKREDHFYYYQLYDRYIHRSYDVIPTEKLRNAPPDVLAVLRQRYSFIVAELGMTQDLCDAMRGCQVCHRWAAGKFFHMTCLDPPVSSRPAKGYSWSCAPCAKQHQEDVDKSKTGGAIGKAGAGDYASTSRTSSSSAPAARTVASNAIRGRERGRGRGRGGRSRTGTPIADSRGDGSPAPQRSSDEDVRGVRCFQGWPYRYFGEHTAATDVFDPHDSIYPRATTRIGPKFQANNVTWEEQLELGLGVNPQATAIQNGTKAKQEAAAASSKEAVPIPAGLVPTVAELTGTETEDVATTIEPEAPPIADVVRTKGVKRKRDDDGAALAAKAAHVEAPDANDIYERGGDETVTEIFDPEQFSKTDAQATTLDQYLRLAQLHFPELPAYNVELMAVSLQEYTAAHGILQDAIRAMTQKDLSSFNYAQWDQKEIKRFETVLSDYGGADMGQLKKFLPGKTPAQIVRFYYAWKTSKLRDQWRAEQAAQHSKVKPKPKEPEFYTATSAGTTRPVSPSLSVLDLPVNSAGHAIHANRSCYMCSTNHSTIWYKGPMSWNNRALCVHCGVYWRKYAAESTPSQELVTIQKKPTVEDTGLGVLLPAVNTPSKTKEVKLPTKAQLPKVEPSRCVYCRRIEPKRKLVTCVSCSLSVHIGCHGLYDHDCNPWLCEPCQNERIRTVNLIPECVLCPARTVEKLAATGSNLSSAVRRTTKQIQASREESEEAACPPLTILDAVKPTEGNNWAHTICSLWIPEIAYSNAHILRDVEGAGFLPSWRYQAKCEICGVRHGACISCAESSCKNTFHVTCAFIKRPDYTFAFEIQPVKSSRRDAVPTVSFKDETGNMSALVWCKDHREQTKGKTLYELHEVDPRTGLTALQLYARTHKTIQAIAPTVAAAITSNSSYALLRKARRFDAFITSGSGTGAATGASLTQIHRNAGTGIAGVVESAAAVAAGSAGSSSSSSQKLHAAGGPSAMAAVALVVEKENAKKKLKTGAQYECERCKTHFSPAWWPVEAEEDERMELMAPNVLPPSLLSSLPEEGAVVPASALEAGQRRMIQVPVSNISSTGAAVGPPDGRKVCCNRCRVDVRPDLHL</sequence>
<dbReference type="InterPro" id="IPR001025">
    <property type="entry name" value="BAH_dom"/>
</dbReference>
<dbReference type="InterPro" id="IPR013088">
    <property type="entry name" value="Znf_NHR/GATA"/>
</dbReference>
<dbReference type="GO" id="GO:0048189">
    <property type="term" value="C:Lid2 complex"/>
    <property type="evidence" value="ECO:0007669"/>
    <property type="project" value="TreeGrafter"/>
</dbReference>
<dbReference type="GO" id="GO:0043565">
    <property type="term" value="F:sequence-specific DNA binding"/>
    <property type="evidence" value="ECO:0007669"/>
    <property type="project" value="InterPro"/>
</dbReference>
<keyword evidence="8" id="KW-1185">Reference proteome</keyword>
<evidence type="ECO:0000256" key="4">
    <source>
        <dbReference type="SAM" id="MobiDB-lite"/>
    </source>
</evidence>
<feature type="compositionally biased region" description="Low complexity" evidence="4">
    <location>
        <begin position="271"/>
        <end position="293"/>
    </location>
</feature>
<reference evidence="7" key="1">
    <citation type="journal article" date="2023" name="PhytoFront">
        <title>Draft Genome Resources of Seven Strains of Tilletia horrida, Causal Agent of Kernel Smut of Rice.</title>
        <authorList>
            <person name="Khanal S."/>
            <person name="Antony Babu S."/>
            <person name="Zhou X.G."/>
        </authorList>
    </citation>
    <scope>NUCLEOTIDE SEQUENCE</scope>
    <source>
        <strain evidence="7">TX6</strain>
    </source>
</reference>
<dbReference type="Pfam" id="PF13832">
    <property type="entry name" value="zf-HC5HC2H_2"/>
    <property type="match status" value="1"/>
</dbReference>
<comment type="caution">
    <text evidence="7">The sequence shown here is derived from an EMBL/GenBank/DDBJ whole genome shotgun (WGS) entry which is preliminary data.</text>
</comment>
<dbReference type="GO" id="GO:0004842">
    <property type="term" value="F:ubiquitin-protein transferase activity"/>
    <property type="evidence" value="ECO:0007669"/>
    <property type="project" value="TreeGrafter"/>
</dbReference>
<dbReference type="Gene3D" id="2.30.30.490">
    <property type="match status" value="1"/>
</dbReference>
<accession>A0AAN6GJC5</accession>
<dbReference type="Pfam" id="PF01426">
    <property type="entry name" value="BAH"/>
    <property type="match status" value="1"/>
</dbReference>
<feature type="region of interest" description="Disordered" evidence="4">
    <location>
        <begin position="269"/>
        <end position="335"/>
    </location>
</feature>
<feature type="domain" description="BAH" evidence="5">
    <location>
        <begin position="37"/>
        <end position="173"/>
    </location>
</feature>
<dbReference type="GO" id="GO:0006355">
    <property type="term" value="P:regulation of DNA-templated transcription"/>
    <property type="evidence" value="ECO:0007669"/>
    <property type="project" value="InterPro"/>
</dbReference>
<dbReference type="InterPro" id="IPR043151">
    <property type="entry name" value="BAH_sf"/>
</dbReference>
<dbReference type="SUPFAM" id="SSF46689">
    <property type="entry name" value="Homeodomain-like"/>
    <property type="match status" value="1"/>
</dbReference>
<dbReference type="InterPro" id="IPR034732">
    <property type="entry name" value="EPHD"/>
</dbReference>
<evidence type="ECO:0000313" key="8">
    <source>
        <dbReference type="Proteomes" id="UP001176517"/>
    </source>
</evidence>
<keyword evidence="2" id="KW-0863">Zinc-finger</keyword>
<keyword evidence="3" id="KW-0862">Zinc</keyword>
<dbReference type="InterPro" id="IPR013083">
    <property type="entry name" value="Znf_RING/FYVE/PHD"/>
</dbReference>
<evidence type="ECO:0000259" key="5">
    <source>
        <dbReference type="PROSITE" id="PS51038"/>
    </source>
</evidence>
<dbReference type="Gene3D" id="3.30.40.10">
    <property type="entry name" value="Zinc/RING finger domain, C3HC4 (zinc finger)"/>
    <property type="match status" value="3"/>
</dbReference>
<dbReference type="SMART" id="SM00401">
    <property type="entry name" value="ZnF_GATA"/>
    <property type="match status" value="1"/>
</dbReference>
<organism evidence="7 8">
    <name type="scientific">Tilletia horrida</name>
    <dbReference type="NCBI Taxonomy" id="155126"/>
    <lineage>
        <taxon>Eukaryota</taxon>
        <taxon>Fungi</taxon>
        <taxon>Dikarya</taxon>
        <taxon>Basidiomycota</taxon>
        <taxon>Ustilaginomycotina</taxon>
        <taxon>Exobasidiomycetes</taxon>
        <taxon>Tilletiales</taxon>
        <taxon>Tilletiaceae</taxon>
        <taxon>Tilletia</taxon>
    </lineage>
</organism>
<evidence type="ECO:0000313" key="7">
    <source>
        <dbReference type="EMBL" id="KAK0544469.1"/>
    </source>
</evidence>
<dbReference type="PROSITE" id="PS51038">
    <property type="entry name" value="BAH"/>
    <property type="match status" value="1"/>
</dbReference>
<dbReference type="InterPro" id="IPR029617">
    <property type="entry name" value="Snt2"/>
</dbReference>
<dbReference type="GO" id="GO:0003682">
    <property type="term" value="F:chromatin binding"/>
    <property type="evidence" value="ECO:0007669"/>
    <property type="project" value="InterPro"/>
</dbReference>
<name>A0AAN6GJC5_9BASI</name>
<evidence type="ECO:0000256" key="2">
    <source>
        <dbReference type="ARBA" id="ARBA00022771"/>
    </source>
</evidence>
<evidence type="ECO:0000256" key="1">
    <source>
        <dbReference type="ARBA" id="ARBA00022723"/>
    </source>
</evidence>